<evidence type="ECO:0000259" key="1">
    <source>
        <dbReference type="Pfam" id="PF13649"/>
    </source>
</evidence>
<dbReference type="GO" id="GO:0032259">
    <property type="term" value="P:methylation"/>
    <property type="evidence" value="ECO:0007669"/>
    <property type="project" value="UniProtKB-KW"/>
</dbReference>
<gene>
    <name evidence="2" type="ORF">H3Z74_03500</name>
</gene>
<name>A0A7H0LQ90_9SPHN</name>
<dbReference type="Gene3D" id="3.40.50.150">
    <property type="entry name" value="Vaccinia Virus protein VP39"/>
    <property type="match status" value="1"/>
</dbReference>
<evidence type="ECO:0000313" key="3">
    <source>
        <dbReference type="Proteomes" id="UP000516148"/>
    </source>
</evidence>
<reference evidence="2 3" key="1">
    <citation type="submission" date="2020-09" db="EMBL/GenBank/DDBJ databases">
        <title>Sphingomonas sp., a new species isolated from pork steak.</title>
        <authorList>
            <person name="Heidler von Heilborn D."/>
        </authorList>
    </citation>
    <scope>NUCLEOTIDE SEQUENCE [LARGE SCALE GENOMIC DNA]</scope>
    <source>
        <strain evidence="3">S8-3T</strain>
    </source>
</reference>
<dbReference type="PANTHER" id="PTHR43464">
    <property type="entry name" value="METHYLTRANSFERASE"/>
    <property type="match status" value="1"/>
</dbReference>
<dbReference type="SUPFAM" id="SSF53335">
    <property type="entry name" value="S-adenosyl-L-methionine-dependent methyltransferases"/>
    <property type="match status" value="1"/>
</dbReference>
<organism evidence="2 3">
    <name type="scientific">Sphingomonas alpina</name>
    <dbReference type="NCBI Taxonomy" id="653931"/>
    <lineage>
        <taxon>Bacteria</taxon>
        <taxon>Pseudomonadati</taxon>
        <taxon>Pseudomonadota</taxon>
        <taxon>Alphaproteobacteria</taxon>
        <taxon>Sphingomonadales</taxon>
        <taxon>Sphingomonadaceae</taxon>
        <taxon>Sphingomonas</taxon>
    </lineage>
</organism>
<dbReference type="Pfam" id="PF13649">
    <property type="entry name" value="Methyltransf_25"/>
    <property type="match status" value="1"/>
</dbReference>
<dbReference type="EMBL" id="CP061038">
    <property type="protein sequence ID" value="QNQ11843.1"/>
    <property type="molecule type" value="Genomic_DNA"/>
</dbReference>
<dbReference type="KEGG" id="spap:H3Z74_03500"/>
<dbReference type="InterPro" id="IPR029063">
    <property type="entry name" value="SAM-dependent_MTases_sf"/>
</dbReference>
<evidence type="ECO:0000313" key="2">
    <source>
        <dbReference type="EMBL" id="QNQ11843.1"/>
    </source>
</evidence>
<dbReference type="Proteomes" id="UP000516148">
    <property type="component" value="Chromosome"/>
</dbReference>
<dbReference type="GO" id="GO:0008168">
    <property type="term" value="F:methyltransferase activity"/>
    <property type="evidence" value="ECO:0007669"/>
    <property type="project" value="UniProtKB-KW"/>
</dbReference>
<proteinExistence type="predicted"/>
<keyword evidence="2" id="KW-0808">Transferase</keyword>
<sequence>MVRPVQGGAPRGSAILDLGCGGGEPIARYLIDQGLHVTGVDRDAAMIALARTRFPREAWIHADMRTVEIDAKFEGVIAWSSLTQLSRADQAAMAGRAAHWLKPGGRLLFSAEADRDSASSDYRSGSLYHADLGPADYSAALAARGLIEMAHVAEDPACNGAGVWLVRKP</sequence>
<dbReference type="AlphaFoldDB" id="A0A7H0LQ90"/>
<protein>
    <submittedName>
        <fullName evidence="2">Class I SAM-dependent methyltransferase</fullName>
    </submittedName>
</protein>
<dbReference type="PANTHER" id="PTHR43464:SF82">
    <property type="entry name" value="METHYLTRANSFERASE DOMAIN-CONTAINING PROTEIN"/>
    <property type="match status" value="1"/>
</dbReference>
<dbReference type="CDD" id="cd02440">
    <property type="entry name" value="AdoMet_MTases"/>
    <property type="match status" value="1"/>
</dbReference>
<accession>A0A7H0LQ90</accession>
<dbReference type="InterPro" id="IPR041698">
    <property type="entry name" value="Methyltransf_25"/>
</dbReference>
<keyword evidence="2" id="KW-0489">Methyltransferase</keyword>
<keyword evidence="3" id="KW-1185">Reference proteome</keyword>
<feature type="domain" description="Methyltransferase" evidence="1">
    <location>
        <begin position="15"/>
        <end position="105"/>
    </location>
</feature>